<protein>
    <submittedName>
        <fullName evidence="2">Uncharacterized protein</fullName>
    </submittedName>
</protein>
<evidence type="ECO:0000313" key="2">
    <source>
        <dbReference type="EMBL" id="OTG12241.1"/>
    </source>
</evidence>
<keyword evidence="1" id="KW-0812">Transmembrane</keyword>
<name>A0A251TQE6_HELAN</name>
<keyword evidence="1" id="KW-0472">Membrane</keyword>
<dbReference type="Proteomes" id="UP000215914">
    <property type="component" value="Chromosome 10"/>
</dbReference>
<evidence type="ECO:0000256" key="1">
    <source>
        <dbReference type="SAM" id="Phobius"/>
    </source>
</evidence>
<feature type="transmembrane region" description="Helical" evidence="1">
    <location>
        <begin position="15"/>
        <end position="35"/>
    </location>
</feature>
<evidence type="ECO:0000313" key="3">
    <source>
        <dbReference type="Proteomes" id="UP000215914"/>
    </source>
</evidence>
<proteinExistence type="predicted"/>
<dbReference type="InParanoid" id="A0A251TQE6"/>
<gene>
    <name evidence="2" type="ORF">HannXRQ_Chr10g0307501</name>
</gene>
<reference evidence="3" key="1">
    <citation type="journal article" date="2017" name="Nature">
        <title>The sunflower genome provides insights into oil metabolism, flowering and Asterid evolution.</title>
        <authorList>
            <person name="Badouin H."/>
            <person name="Gouzy J."/>
            <person name="Grassa C.J."/>
            <person name="Murat F."/>
            <person name="Staton S.E."/>
            <person name="Cottret L."/>
            <person name="Lelandais-Briere C."/>
            <person name="Owens G.L."/>
            <person name="Carrere S."/>
            <person name="Mayjonade B."/>
            <person name="Legrand L."/>
            <person name="Gill N."/>
            <person name="Kane N.C."/>
            <person name="Bowers J.E."/>
            <person name="Hubner S."/>
            <person name="Bellec A."/>
            <person name="Berard A."/>
            <person name="Berges H."/>
            <person name="Blanchet N."/>
            <person name="Boniface M.C."/>
            <person name="Brunel D."/>
            <person name="Catrice O."/>
            <person name="Chaidir N."/>
            <person name="Claudel C."/>
            <person name="Donnadieu C."/>
            <person name="Faraut T."/>
            <person name="Fievet G."/>
            <person name="Helmstetter N."/>
            <person name="King M."/>
            <person name="Knapp S.J."/>
            <person name="Lai Z."/>
            <person name="Le Paslier M.C."/>
            <person name="Lippi Y."/>
            <person name="Lorenzon L."/>
            <person name="Mandel J.R."/>
            <person name="Marage G."/>
            <person name="Marchand G."/>
            <person name="Marquand E."/>
            <person name="Bret-Mestries E."/>
            <person name="Morien E."/>
            <person name="Nambeesan S."/>
            <person name="Nguyen T."/>
            <person name="Pegot-Espagnet P."/>
            <person name="Pouilly N."/>
            <person name="Raftis F."/>
            <person name="Sallet E."/>
            <person name="Schiex T."/>
            <person name="Thomas J."/>
            <person name="Vandecasteele C."/>
            <person name="Vares D."/>
            <person name="Vear F."/>
            <person name="Vautrin S."/>
            <person name="Crespi M."/>
            <person name="Mangin B."/>
            <person name="Burke J.M."/>
            <person name="Salse J."/>
            <person name="Munos S."/>
            <person name="Vincourt P."/>
            <person name="Rieseberg L.H."/>
            <person name="Langlade N.B."/>
        </authorList>
    </citation>
    <scope>NUCLEOTIDE SEQUENCE [LARGE SCALE GENOMIC DNA]</scope>
    <source>
        <strain evidence="3">cv. SF193</strain>
    </source>
</reference>
<keyword evidence="1" id="KW-1133">Transmembrane helix</keyword>
<sequence length="58" mass="6561">MTVEEKKLVRNWDGVSISLIMVKVIPLFLLVISLVSHQVTSHASTIFFIPITPFSCHH</sequence>
<organism evidence="2 3">
    <name type="scientific">Helianthus annuus</name>
    <name type="common">Common sunflower</name>
    <dbReference type="NCBI Taxonomy" id="4232"/>
    <lineage>
        <taxon>Eukaryota</taxon>
        <taxon>Viridiplantae</taxon>
        <taxon>Streptophyta</taxon>
        <taxon>Embryophyta</taxon>
        <taxon>Tracheophyta</taxon>
        <taxon>Spermatophyta</taxon>
        <taxon>Magnoliopsida</taxon>
        <taxon>eudicotyledons</taxon>
        <taxon>Gunneridae</taxon>
        <taxon>Pentapetalae</taxon>
        <taxon>asterids</taxon>
        <taxon>campanulids</taxon>
        <taxon>Asterales</taxon>
        <taxon>Asteraceae</taxon>
        <taxon>Asteroideae</taxon>
        <taxon>Heliantheae alliance</taxon>
        <taxon>Heliantheae</taxon>
        <taxon>Helianthus</taxon>
    </lineage>
</organism>
<keyword evidence="3" id="KW-1185">Reference proteome</keyword>
<accession>A0A251TQE6</accession>
<dbReference type="AlphaFoldDB" id="A0A251TQE6"/>
<dbReference type="EMBL" id="CM007899">
    <property type="protein sequence ID" value="OTG12241.1"/>
    <property type="molecule type" value="Genomic_DNA"/>
</dbReference>